<keyword evidence="2" id="KW-0479">Metal-binding</keyword>
<dbReference type="InterPro" id="IPR027806">
    <property type="entry name" value="HARBI1_dom"/>
</dbReference>
<comment type="cofactor">
    <cofactor evidence="1">
        <name>a divalent metal cation</name>
        <dbReference type="ChEBI" id="CHEBI:60240"/>
    </cofactor>
</comment>
<evidence type="ECO:0000256" key="2">
    <source>
        <dbReference type="ARBA" id="ARBA00022723"/>
    </source>
</evidence>
<protein>
    <submittedName>
        <fullName evidence="6">DDE Tnp4 domain-containing protein</fullName>
    </submittedName>
</protein>
<accession>A0A915D629</accession>
<evidence type="ECO:0000256" key="1">
    <source>
        <dbReference type="ARBA" id="ARBA00001968"/>
    </source>
</evidence>
<reference evidence="6" key="1">
    <citation type="submission" date="2022-11" db="UniProtKB">
        <authorList>
            <consortium name="WormBaseParasite"/>
        </authorList>
    </citation>
    <scope>IDENTIFICATION</scope>
</reference>
<dbReference type="AlphaFoldDB" id="A0A915D629"/>
<feature type="compositionally biased region" description="Polar residues" evidence="3">
    <location>
        <begin position="328"/>
        <end position="344"/>
    </location>
</feature>
<evidence type="ECO:0000313" key="6">
    <source>
        <dbReference type="WBParaSite" id="jg16389"/>
    </source>
</evidence>
<dbReference type="GO" id="GO:0046872">
    <property type="term" value="F:metal ion binding"/>
    <property type="evidence" value="ECO:0007669"/>
    <property type="project" value="UniProtKB-KW"/>
</dbReference>
<dbReference type="WBParaSite" id="jg16389">
    <property type="protein sequence ID" value="jg16389"/>
    <property type="gene ID" value="jg16389"/>
</dbReference>
<evidence type="ECO:0000256" key="3">
    <source>
        <dbReference type="SAM" id="MobiDB-lite"/>
    </source>
</evidence>
<organism evidence="5 6">
    <name type="scientific">Ditylenchus dipsaci</name>
    <dbReference type="NCBI Taxonomy" id="166011"/>
    <lineage>
        <taxon>Eukaryota</taxon>
        <taxon>Metazoa</taxon>
        <taxon>Ecdysozoa</taxon>
        <taxon>Nematoda</taxon>
        <taxon>Chromadorea</taxon>
        <taxon>Rhabditida</taxon>
        <taxon>Tylenchina</taxon>
        <taxon>Tylenchomorpha</taxon>
        <taxon>Sphaerularioidea</taxon>
        <taxon>Anguinidae</taxon>
        <taxon>Anguininae</taxon>
        <taxon>Ditylenchus</taxon>
    </lineage>
</organism>
<evidence type="ECO:0000259" key="4">
    <source>
        <dbReference type="Pfam" id="PF13359"/>
    </source>
</evidence>
<feature type="domain" description="DDE Tnp4" evidence="4">
    <location>
        <begin position="146"/>
        <end position="232"/>
    </location>
</feature>
<keyword evidence="5" id="KW-1185">Reference proteome</keyword>
<dbReference type="Pfam" id="PF13359">
    <property type="entry name" value="DDE_Tnp_4"/>
    <property type="match status" value="1"/>
</dbReference>
<feature type="region of interest" description="Disordered" evidence="3">
    <location>
        <begin position="325"/>
        <end position="344"/>
    </location>
</feature>
<proteinExistence type="predicted"/>
<sequence>MAFVYVDQNEPLEEEEEFQVRRQRLELERVDPLSLFRYEDARVKRIFRMSIVQLHVLATILSPRLQKQPRNRAIPVLSRVMISLLYFYGHDFQSHVGLIMGCHQSTVSQIVAEFIEAMLEPQILDSLIRMPTQEEVIISKKKFERSVQEYSQLSVPDCVITDLSSLRVFFSQYPYGRSSVVVADNGYTPQPWCLVPFKRSRRTPRTPAQLRFNRKLKRGRSIIENVNAMLKESSVFFKEIADSINESFPELKTSRYPNGKSVEQLKKMQRDIRSGLRSALDSFKIAVRASRYDEDLPRLTRLTPAQKRYNEMFPEQDNVAGIKGAKESSVNSGQESFQRQQQML</sequence>
<dbReference type="Proteomes" id="UP000887574">
    <property type="component" value="Unplaced"/>
</dbReference>
<evidence type="ECO:0000313" key="5">
    <source>
        <dbReference type="Proteomes" id="UP000887574"/>
    </source>
</evidence>
<name>A0A915D629_9BILA</name>